<dbReference type="Proteomes" id="UP001279734">
    <property type="component" value="Unassembled WGS sequence"/>
</dbReference>
<gene>
    <name evidence="1" type="ORF">Nepgr_019993</name>
</gene>
<comment type="caution">
    <text evidence="1">The sequence shown here is derived from an EMBL/GenBank/DDBJ whole genome shotgun (WGS) entry which is preliminary data.</text>
</comment>
<reference evidence="1" key="1">
    <citation type="submission" date="2023-05" db="EMBL/GenBank/DDBJ databases">
        <title>Nepenthes gracilis genome sequencing.</title>
        <authorList>
            <person name="Fukushima K."/>
        </authorList>
    </citation>
    <scope>NUCLEOTIDE SEQUENCE</scope>
    <source>
        <strain evidence="1">SING2019-196</strain>
    </source>
</reference>
<accession>A0AAD3SX61</accession>
<organism evidence="1 2">
    <name type="scientific">Nepenthes gracilis</name>
    <name type="common">Slender pitcher plant</name>
    <dbReference type="NCBI Taxonomy" id="150966"/>
    <lineage>
        <taxon>Eukaryota</taxon>
        <taxon>Viridiplantae</taxon>
        <taxon>Streptophyta</taxon>
        <taxon>Embryophyta</taxon>
        <taxon>Tracheophyta</taxon>
        <taxon>Spermatophyta</taxon>
        <taxon>Magnoliopsida</taxon>
        <taxon>eudicotyledons</taxon>
        <taxon>Gunneridae</taxon>
        <taxon>Pentapetalae</taxon>
        <taxon>Caryophyllales</taxon>
        <taxon>Nepenthaceae</taxon>
        <taxon>Nepenthes</taxon>
    </lineage>
</organism>
<name>A0AAD3SX61_NEPGR</name>
<proteinExistence type="predicted"/>
<keyword evidence="2" id="KW-1185">Reference proteome</keyword>
<evidence type="ECO:0000313" key="1">
    <source>
        <dbReference type="EMBL" id="GMH18152.1"/>
    </source>
</evidence>
<sequence length="68" mass="7824">MYFTTSIFYVVHLEFLIVKEMEMTERRSCRIGGCFNETSSLLLRPPPGYPKTNILPALSLRLQGSWAL</sequence>
<protein>
    <submittedName>
        <fullName evidence="1">Uncharacterized protein</fullName>
    </submittedName>
</protein>
<dbReference type="AlphaFoldDB" id="A0AAD3SX61"/>
<dbReference type="EMBL" id="BSYO01000018">
    <property type="protein sequence ID" value="GMH18152.1"/>
    <property type="molecule type" value="Genomic_DNA"/>
</dbReference>
<evidence type="ECO:0000313" key="2">
    <source>
        <dbReference type="Proteomes" id="UP001279734"/>
    </source>
</evidence>